<dbReference type="RefSeq" id="WP_123863557.1">
    <property type="nucleotide sequence ID" value="NZ_CP002580.1"/>
</dbReference>
<reference evidence="1 2" key="2">
    <citation type="journal article" date="2016" name="Appl. Microbiol. Biotechnol.">
        <title>Mutations improving production and secretion of extracellular lipase by Burkholderia glumae PG1.</title>
        <authorList>
            <person name="Knapp A."/>
            <person name="Voget S."/>
            <person name="Gao R."/>
            <person name="Zaburannyi N."/>
            <person name="Krysciak D."/>
            <person name="Breuer M."/>
            <person name="Hauer B."/>
            <person name="Streit W.R."/>
            <person name="Muller R."/>
            <person name="Daniel R."/>
            <person name="Jaeger K.E."/>
        </authorList>
    </citation>
    <scope>NUCLEOTIDE SEQUENCE [LARGE SCALE GENOMIC DNA]</scope>
    <source>
        <strain evidence="1 2">PG1</strain>
    </source>
</reference>
<keyword evidence="2" id="KW-1185">Reference proteome</keyword>
<dbReference type="AlphaFoldDB" id="A0A0B6RV86"/>
<dbReference type="KEGG" id="bgp:BGL_1c28250"/>
<evidence type="ECO:0000313" key="2">
    <source>
        <dbReference type="Proteomes" id="UP000031838"/>
    </source>
</evidence>
<organism evidence="1 2">
    <name type="scientific">Burkholderia plantarii</name>
    <dbReference type="NCBI Taxonomy" id="41899"/>
    <lineage>
        <taxon>Bacteria</taxon>
        <taxon>Pseudomonadati</taxon>
        <taxon>Pseudomonadota</taxon>
        <taxon>Betaproteobacteria</taxon>
        <taxon>Burkholderiales</taxon>
        <taxon>Burkholderiaceae</taxon>
        <taxon>Burkholderia</taxon>
    </lineage>
</organism>
<evidence type="ECO:0000313" key="1">
    <source>
        <dbReference type="EMBL" id="AJK47303.1"/>
    </source>
</evidence>
<sequence length="198" mass="21344">MTTVSQSAFASMCGVSRQMVSKWKSAGWLVLQGSAVDVEATHARMKKYYSKGSPVPASALAAVDTGVSPVDKPVSTARHSVNRSPASATIGERLASLDGTIDFEFSREALRVRVVEAARILGWRVQVEDDGIRLGNGDLDPMTLDDDPFEINAYVALETLRFFGLDPDAPLAPKFEPALSLLAKPFGTLETEQVCNVE</sequence>
<gene>
    <name evidence="1" type="ORF">BGL_1c28250</name>
</gene>
<name>A0A0B6RV86_BURPL</name>
<protein>
    <submittedName>
        <fullName evidence="1">Uncharacterized protein</fullName>
    </submittedName>
</protein>
<reference evidence="2" key="1">
    <citation type="submission" date="2011-03" db="EMBL/GenBank/DDBJ databases">
        <authorList>
            <person name="Voget S."/>
            <person name="Streit W.R."/>
            <person name="Jaeger K.E."/>
            <person name="Daniel R."/>
        </authorList>
    </citation>
    <scope>NUCLEOTIDE SEQUENCE [LARGE SCALE GENOMIC DNA]</scope>
    <source>
        <strain evidence="2">PG1</strain>
    </source>
</reference>
<accession>A0A0B6RV86</accession>
<proteinExistence type="predicted"/>
<dbReference type="EMBL" id="CP002580">
    <property type="protein sequence ID" value="AJK47303.1"/>
    <property type="molecule type" value="Genomic_DNA"/>
</dbReference>
<dbReference type="HOGENOM" id="CLU_1375929_0_0_4"/>
<dbReference type="Proteomes" id="UP000031838">
    <property type="component" value="Chromosome 1"/>
</dbReference>